<feature type="non-terminal residue" evidence="1">
    <location>
        <position position="87"/>
    </location>
</feature>
<dbReference type="Proteomes" id="UP001159405">
    <property type="component" value="Unassembled WGS sequence"/>
</dbReference>
<sequence length="87" mass="9588">SGLWCKLDEPNEHIEKFFLQDVSFVVHENSLTVMTAQVGSGKSTLWAAIAGEKFTKVLEACAMLENIKRFPRGDLTFVGERGTVLSG</sequence>
<comment type="caution">
    <text evidence="1">The sequence shown here is derived from an EMBL/GenBank/DDBJ whole genome shotgun (WGS) entry which is preliminary data.</text>
</comment>
<feature type="non-terminal residue" evidence="1">
    <location>
        <position position="1"/>
    </location>
</feature>
<dbReference type="Gene3D" id="3.40.50.300">
    <property type="entry name" value="P-loop containing nucleotide triphosphate hydrolases"/>
    <property type="match status" value="1"/>
</dbReference>
<name>A0ABN8QE91_9CNID</name>
<evidence type="ECO:0000313" key="1">
    <source>
        <dbReference type="EMBL" id="CAH3160883.1"/>
    </source>
</evidence>
<reference evidence="1 2" key="1">
    <citation type="submission" date="2022-05" db="EMBL/GenBank/DDBJ databases">
        <authorList>
            <consortium name="Genoscope - CEA"/>
            <person name="William W."/>
        </authorList>
    </citation>
    <scope>NUCLEOTIDE SEQUENCE [LARGE SCALE GENOMIC DNA]</scope>
</reference>
<gene>
    <name evidence="1" type="ORF">PLOB_00004248</name>
</gene>
<organism evidence="1 2">
    <name type="scientific">Porites lobata</name>
    <dbReference type="NCBI Taxonomy" id="104759"/>
    <lineage>
        <taxon>Eukaryota</taxon>
        <taxon>Metazoa</taxon>
        <taxon>Cnidaria</taxon>
        <taxon>Anthozoa</taxon>
        <taxon>Hexacorallia</taxon>
        <taxon>Scleractinia</taxon>
        <taxon>Fungiina</taxon>
        <taxon>Poritidae</taxon>
        <taxon>Porites</taxon>
    </lineage>
</organism>
<dbReference type="EMBL" id="CALNXK010000118">
    <property type="protein sequence ID" value="CAH3160883.1"/>
    <property type="molecule type" value="Genomic_DNA"/>
</dbReference>
<protein>
    <recommendedName>
        <fullName evidence="3">ABC transporter domain-containing protein</fullName>
    </recommendedName>
</protein>
<dbReference type="SUPFAM" id="SSF52540">
    <property type="entry name" value="P-loop containing nucleoside triphosphate hydrolases"/>
    <property type="match status" value="1"/>
</dbReference>
<dbReference type="InterPro" id="IPR027417">
    <property type="entry name" value="P-loop_NTPase"/>
</dbReference>
<evidence type="ECO:0008006" key="3">
    <source>
        <dbReference type="Google" id="ProtNLM"/>
    </source>
</evidence>
<evidence type="ECO:0000313" key="2">
    <source>
        <dbReference type="Proteomes" id="UP001159405"/>
    </source>
</evidence>
<proteinExistence type="predicted"/>
<accession>A0ABN8QE91</accession>
<keyword evidence="2" id="KW-1185">Reference proteome</keyword>